<keyword evidence="4" id="KW-0677">Repeat</keyword>
<dbReference type="AlphaFoldDB" id="A0A8C6XFF7"/>
<dbReference type="Ensembl" id="ENSNNAT00000014343.1">
    <property type="protein sequence ID" value="ENSNNAP00000013691.1"/>
    <property type="gene ID" value="ENSNNAG00000009220.1"/>
</dbReference>
<dbReference type="Gene3D" id="2.60.40.10">
    <property type="entry name" value="Immunoglobulins"/>
    <property type="match status" value="6"/>
</dbReference>
<reference evidence="9" key="2">
    <citation type="submission" date="2025-09" db="UniProtKB">
        <authorList>
            <consortium name="Ensembl"/>
        </authorList>
    </citation>
    <scope>IDENTIFICATION</scope>
</reference>
<dbReference type="SUPFAM" id="SSF48726">
    <property type="entry name" value="Immunoglobulin"/>
    <property type="match status" value="5"/>
</dbReference>
<dbReference type="PROSITE" id="PS50835">
    <property type="entry name" value="IG_LIKE"/>
    <property type="match status" value="2"/>
</dbReference>
<feature type="domain" description="Ig-like" evidence="8">
    <location>
        <begin position="394"/>
        <end position="479"/>
    </location>
</feature>
<proteinExistence type="predicted"/>
<dbReference type="Proteomes" id="UP000694559">
    <property type="component" value="Unplaced"/>
</dbReference>
<dbReference type="InterPro" id="IPR007110">
    <property type="entry name" value="Ig-like_dom"/>
</dbReference>
<dbReference type="SMART" id="SM00409">
    <property type="entry name" value="IG"/>
    <property type="match status" value="4"/>
</dbReference>
<sequence>MQNTLRGNIIKKLPRKTAVSIKDTAVFSVELEQKCEKFRWLKNKEELKPRGRISISSTDREYTMIIRDCQMEDGGEIVFVADECRTSTQFTVSGESDSPLPCIEGVCFSIFITYKLQTSSEDLRCLMASLVSQTEFMVNNMTEEADYQFRVSAVNKYGQSDFLEFPGVWHLVKTPMRNVEVAPGRDATFTVDLTTPSPGSWYINGNLVQNSDKYIITRTKASHSLIIKRVTSAFKEAEVKFVAKDIESIGRSSHNPVHFILRNRIKLSPENVSLSCEVAQTKTDVKWYKDGKLITDTKKFKIEEQDEKIKEIFVNKEKVQKDIKTVTSENVSLSCEVAQTKADVKWYKDGKLITNTKKFKIEEQGGSRCLVVQQVEKKDAGEYTCEADGQKLTFKVTVVQKDINVVVSENISLSCEVAQAKAEVKWFKDGKLITSNKKFTVEAKDRSHHLVVQQAEKKDAGEYTCEVDGQMLNFQVTVTGRKKTLMVFAEKKRRRRRSRQRRRRAGVLGAN</sequence>
<comment type="subcellular location">
    <subcellularLocation>
        <location evidence="1">Cytoplasm</location>
    </subcellularLocation>
</comment>
<reference evidence="9" key="1">
    <citation type="submission" date="2025-08" db="UniProtKB">
        <authorList>
            <consortium name="Ensembl"/>
        </authorList>
    </citation>
    <scope>IDENTIFICATION</scope>
</reference>
<feature type="compositionally biased region" description="Basic residues" evidence="7">
    <location>
        <begin position="491"/>
        <end position="505"/>
    </location>
</feature>
<name>A0A8C6XFF7_NAJNA</name>
<dbReference type="PANTHER" id="PTHR35971">
    <property type="entry name" value="SI:DKEY-31G6.6"/>
    <property type="match status" value="1"/>
</dbReference>
<dbReference type="PANTHER" id="PTHR35971:SF4">
    <property type="entry name" value="OBSCURIN"/>
    <property type="match status" value="1"/>
</dbReference>
<keyword evidence="6" id="KW-0393">Immunoglobulin domain</keyword>
<dbReference type="Pfam" id="PF07679">
    <property type="entry name" value="I-set"/>
    <property type="match status" value="3"/>
</dbReference>
<feature type="region of interest" description="Disordered" evidence="7">
    <location>
        <begin position="491"/>
        <end position="511"/>
    </location>
</feature>
<dbReference type="InterPro" id="IPR003598">
    <property type="entry name" value="Ig_sub2"/>
</dbReference>
<evidence type="ECO:0000256" key="6">
    <source>
        <dbReference type="ARBA" id="ARBA00023319"/>
    </source>
</evidence>
<dbReference type="OMA" id="VKTPMRN"/>
<evidence type="ECO:0000313" key="10">
    <source>
        <dbReference type="Proteomes" id="UP000694559"/>
    </source>
</evidence>
<dbReference type="OrthoDB" id="9033595at2759"/>
<evidence type="ECO:0000256" key="7">
    <source>
        <dbReference type="SAM" id="MobiDB-lite"/>
    </source>
</evidence>
<keyword evidence="10" id="KW-1185">Reference proteome</keyword>
<dbReference type="CDD" id="cd00063">
    <property type="entry name" value="FN3"/>
    <property type="match status" value="1"/>
</dbReference>
<evidence type="ECO:0000256" key="4">
    <source>
        <dbReference type="ARBA" id="ARBA00022737"/>
    </source>
</evidence>
<keyword evidence="2" id="KW-0963">Cytoplasm</keyword>
<dbReference type="InterPro" id="IPR036116">
    <property type="entry name" value="FN3_sf"/>
</dbReference>
<accession>A0A8C6XFF7</accession>
<evidence type="ECO:0000256" key="2">
    <source>
        <dbReference type="ARBA" id="ARBA00022490"/>
    </source>
</evidence>
<feature type="domain" description="Ig-like" evidence="8">
    <location>
        <begin position="307"/>
        <end position="387"/>
    </location>
</feature>
<dbReference type="SMART" id="SM00408">
    <property type="entry name" value="IGc2"/>
    <property type="match status" value="2"/>
</dbReference>
<dbReference type="GO" id="GO:0005737">
    <property type="term" value="C:cytoplasm"/>
    <property type="evidence" value="ECO:0007669"/>
    <property type="project" value="UniProtKB-SubCell"/>
</dbReference>
<dbReference type="SUPFAM" id="SSF49265">
    <property type="entry name" value="Fibronectin type III"/>
    <property type="match status" value="1"/>
</dbReference>
<evidence type="ECO:0000256" key="3">
    <source>
        <dbReference type="ARBA" id="ARBA00022553"/>
    </source>
</evidence>
<dbReference type="InterPro" id="IPR013098">
    <property type="entry name" value="Ig_I-set"/>
</dbReference>
<dbReference type="GeneTree" id="ENSGT00940000154756"/>
<keyword evidence="3" id="KW-0597">Phosphoprotein</keyword>
<keyword evidence="5" id="KW-1015">Disulfide bond</keyword>
<evidence type="ECO:0000313" key="9">
    <source>
        <dbReference type="Ensembl" id="ENSNNAP00000013691.1"/>
    </source>
</evidence>
<organism evidence="9 10">
    <name type="scientific">Naja naja</name>
    <name type="common">Indian cobra</name>
    <dbReference type="NCBI Taxonomy" id="35670"/>
    <lineage>
        <taxon>Eukaryota</taxon>
        <taxon>Metazoa</taxon>
        <taxon>Chordata</taxon>
        <taxon>Craniata</taxon>
        <taxon>Vertebrata</taxon>
        <taxon>Euteleostomi</taxon>
        <taxon>Lepidosauria</taxon>
        <taxon>Squamata</taxon>
        <taxon>Bifurcata</taxon>
        <taxon>Unidentata</taxon>
        <taxon>Episquamata</taxon>
        <taxon>Toxicofera</taxon>
        <taxon>Serpentes</taxon>
        <taxon>Colubroidea</taxon>
        <taxon>Elapidae</taxon>
        <taxon>Elapinae</taxon>
        <taxon>Naja</taxon>
    </lineage>
</organism>
<dbReference type="InterPro" id="IPR052385">
    <property type="entry name" value="Obscurin/Obscurin-like_Reg"/>
</dbReference>
<dbReference type="InterPro" id="IPR003599">
    <property type="entry name" value="Ig_sub"/>
</dbReference>
<dbReference type="InterPro" id="IPR013783">
    <property type="entry name" value="Ig-like_fold"/>
</dbReference>
<dbReference type="InterPro" id="IPR003961">
    <property type="entry name" value="FN3_dom"/>
</dbReference>
<evidence type="ECO:0000256" key="1">
    <source>
        <dbReference type="ARBA" id="ARBA00004496"/>
    </source>
</evidence>
<evidence type="ECO:0000256" key="5">
    <source>
        <dbReference type="ARBA" id="ARBA00023157"/>
    </source>
</evidence>
<dbReference type="InterPro" id="IPR036179">
    <property type="entry name" value="Ig-like_dom_sf"/>
</dbReference>
<evidence type="ECO:0000259" key="8">
    <source>
        <dbReference type="PROSITE" id="PS50835"/>
    </source>
</evidence>
<protein>
    <recommendedName>
        <fullName evidence="8">Ig-like domain-containing protein</fullName>
    </recommendedName>
</protein>